<proteinExistence type="inferred from homology"/>
<keyword evidence="4" id="KW-0732">Signal</keyword>
<accession>A0A1V9YQM7</accession>
<evidence type="ECO:0000256" key="3">
    <source>
        <dbReference type="SAM" id="Phobius"/>
    </source>
</evidence>
<evidence type="ECO:0000256" key="1">
    <source>
        <dbReference type="ARBA" id="ARBA00038101"/>
    </source>
</evidence>
<dbReference type="InterPro" id="IPR050767">
    <property type="entry name" value="Sel1_AlgK"/>
</dbReference>
<comment type="caution">
    <text evidence="5">The sequence shown here is derived from an EMBL/GenBank/DDBJ whole genome shotgun (WGS) entry which is preliminary data.</text>
</comment>
<dbReference type="GO" id="GO:0036503">
    <property type="term" value="P:ERAD pathway"/>
    <property type="evidence" value="ECO:0007669"/>
    <property type="project" value="TreeGrafter"/>
</dbReference>
<evidence type="ECO:0000256" key="4">
    <source>
        <dbReference type="SAM" id="SignalP"/>
    </source>
</evidence>
<evidence type="ECO:0000313" key="5">
    <source>
        <dbReference type="EMBL" id="OQR88082.1"/>
    </source>
</evidence>
<dbReference type="SUPFAM" id="SSF81901">
    <property type="entry name" value="HCP-like"/>
    <property type="match status" value="3"/>
</dbReference>
<keyword evidence="3" id="KW-1133">Transmembrane helix</keyword>
<keyword evidence="3" id="KW-0812">Transmembrane</keyword>
<dbReference type="OrthoDB" id="206966at2759"/>
<dbReference type="Gene3D" id="1.25.40.10">
    <property type="entry name" value="Tetratricopeptide repeat domain"/>
    <property type="match status" value="4"/>
</dbReference>
<evidence type="ECO:0000313" key="6">
    <source>
        <dbReference type="Proteomes" id="UP000243579"/>
    </source>
</evidence>
<dbReference type="PANTHER" id="PTHR11102">
    <property type="entry name" value="SEL-1-LIKE PROTEIN"/>
    <property type="match status" value="1"/>
</dbReference>
<dbReference type="EMBL" id="JNBR01001410">
    <property type="protein sequence ID" value="OQR88082.1"/>
    <property type="molecule type" value="Genomic_DNA"/>
</dbReference>
<feature type="chain" id="PRO_5012935543" evidence="4">
    <location>
        <begin position="19"/>
        <end position="631"/>
    </location>
</feature>
<protein>
    <submittedName>
        <fullName evidence="5">Sel-1 family protein</fullName>
    </submittedName>
</protein>
<dbReference type="InterPro" id="IPR011990">
    <property type="entry name" value="TPR-like_helical_dom_sf"/>
</dbReference>
<dbReference type="AlphaFoldDB" id="A0A1V9YQM7"/>
<feature type="signal peptide" evidence="4">
    <location>
        <begin position="1"/>
        <end position="18"/>
    </location>
</feature>
<dbReference type="GO" id="GO:0005789">
    <property type="term" value="C:endoplasmic reticulum membrane"/>
    <property type="evidence" value="ECO:0007669"/>
    <property type="project" value="TreeGrafter"/>
</dbReference>
<feature type="transmembrane region" description="Helical" evidence="3">
    <location>
        <begin position="598"/>
        <end position="620"/>
    </location>
</feature>
<evidence type="ECO:0000256" key="2">
    <source>
        <dbReference type="SAM" id="MobiDB-lite"/>
    </source>
</evidence>
<dbReference type="InterPro" id="IPR006597">
    <property type="entry name" value="Sel1-like"/>
</dbReference>
<dbReference type="STRING" id="1202772.A0A1V9YQM7"/>
<dbReference type="Pfam" id="PF08238">
    <property type="entry name" value="Sel1"/>
    <property type="match status" value="10"/>
</dbReference>
<feature type="region of interest" description="Disordered" evidence="2">
    <location>
        <begin position="149"/>
        <end position="176"/>
    </location>
</feature>
<dbReference type="Proteomes" id="UP000243579">
    <property type="component" value="Unassembled WGS sequence"/>
</dbReference>
<keyword evidence="6" id="KW-1185">Reference proteome</keyword>
<keyword evidence="3" id="KW-0472">Membrane</keyword>
<name>A0A1V9YQM7_ACHHY</name>
<reference evidence="5 6" key="1">
    <citation type="journal article" date="2014" name="Genome Biol. Evol.">
        <title>The secreted proteins of Achlya hypogyna and Thraustotheca clavata identify the ancestral oomycete secretome and reveal gene acquisitions by horizontal gene transfer.</title>
        <authorList>
            <person name="Misner I."/>
            <person name="Blouin N."/>
            <person name="Leonard G."/>
            <person name="Richards T.A."/>
            <person name="Lane C.E."/>
        </authorList>
    </citation>
    <scope>NUCLEOTIDE SEQUENCE [LARGE SCALE GENOMIC DNA]</scope>
    <source>
        <strain evidence="5 6">ATCC 48635</strain>
    </source>
</reference>
<sequence length="631" mass="69337">MKLYLLPLFVAGLGAASSESEWRPRVGLAMPAAEQQRLLQSAVNQFFGNGSAPSNGSLSDVEIASKTGLARAQFLMGVAYSTGLWDVDRHDAKAAVQLYFSATGGDIGASMAMGYKHMVGDGVPKNCEAALRYYEVAANRAIELRQDEDSLSPTLHDQRHKRLKSVAESNSKRSAPGDEDVVEYYRFSSEKGDADATLNLALLYYYGARGVQQDVRKAAVYFHRAHEFGATSAAANLGHIYSNGIGVALDMKKAFDYFQEAAHEGNAAAQNGLANMYLRGHGVAQNKSKAIMLFRTAAKQGNTDAFYNLGVLSLQGELQADGSPEYETAFGYFHVAAQHGHTLSMHKVAHMTTHGIGTTRSCKSALDYMKLVAERGDWDHELRSAYRAYTTGDYTQAFRKYVVMAEQGYEVAQHNAAYMLEQQLGMSADVALGGQTIRMYKAAAGQGNVDANLKLGDFFYYGYGTTPPNYVRAMAHYAMAANRNAQASFNLGYMYEHGIGSSQDFLLAKRYYDLARETHADAYVPVTLALYKMSWHEALLPYKEMERDEIMADLTEKLMDAVAVDWSGWGARAFASVWSVLSFLSGLDMVLLLVHADVMPATDTLVMLALLAALGVVYTLRHRRRQARRAA</sequence>
<dbReference type="SMART" id="SM00671">
    <property type="entry name" value="SEL1"/>
    <property type="match status" value="10"/>
</dbReference>
<gene>
    <name evidence="5" type="ORF">ACHHYP_07571</name>
</gene>
<organism evidence="5 6">
    <name type="scientific">Achlya hypogyna</name>
    <name type="common">Oomycete</name>
    <name type="synonym">Protoachlya hypogyna</name>
    <dbReference type="NCBI Taxonomy" id="1202772"/>
    <lineage>
        <taxon>Eukaryota</taxon>
        <taxon>Sar</taxon>
        <taxon>Stramenopiles</taxon>
        <taxon>Oomycota</taxon>
        <taxon>Saprolegniomycetes</taxon>
        <taxon>Saprolegniales</taxon>
        <taxon>Achlyaceae</taxon>
        <taxon>Achlya</taxon>
    </lineage>
</organism>
<dbReference type="PANTHER" id="PTHR11102:SF147">
    <property type="entry name" value="SEL1L ADAPTOR SUBUNIT OF ERAD E3 UBIQUITIN LIGASE"/>
    <property type="match status" value="1"/>
</dbReference>
<comment type="similarity">
    <text evidence="1">Belongs to the sel-1 family.</text>
</comment>